<dbReference type="PANTHER" id="PTHR33755:SF5">
    <property type="entry name" value="TYPE II TOXIN-ANTITOXIN SYSTEM RELE_PARE FAMILY TOXIN"/>
    <property type="match status" value="1"/>
</dbReference>
<dbReference type="RefSeq" id="WP_076488728.1">
    <property type="nucleotide sequence ID" value="NZ_FTMS01000009.1"/>
</dbReference>
<gene>
    <name evidence="3" type="ORF">SAMN05920897_1093</name>
</gene>
<dbReference type="Gene3D" id="3.30.2310.20">
    <property type="entry name" value="RelE-like"/>
    <property type="match status" value="1"/>
</dbReference>
<sequence>MIDKYKITIPSVVKQDIEEIILYYQKDRNDYARQVYDRLVFRIQTLETFPEKGRIVPELQKNNIIGIREVVESYWRIIYRIENDSVIILAVIDGRRNLDDILIRKLKRKFA</sequence>
<dbReference type="EMBL" id="FTMS01000009">
    <property type="protein sequence ID" value="SIQ44569.1"/>
    <property type="molecule type" value="Genomic_DNA"/>
</dbReference>
<evidence type="ECO:0000256" key="1">
    <source>
        <dbReference type="ARBA" id="ARBA00006226"/>
    </source>
</evidence>
<dbReference type="InterPro" id="IPR035093">
    <property type="entry name" value="RelE/ParE_toxin_dom_sf"/>
</dbReference>
<comment type="similarity">
    <text evidence="1">Belongs to the RelE toxin family.</text>
</comment>
<dbReference type="InterPro" id="IPR051803">
    <property type="entry name" value="TA_system_RelE-like_toxin"/>
</dbReference>
<protein>
    <submittedName>
        <fullName evidence="3">Toxin ParE1/3/4</fullName>
    </submittedName>
</protein>
<dbReference type="PANTHER" id="PTHR33755">
    <property type="entry name" value="TOXIN PARE1-RELATED"/>
    <property type="match status" value="1"/>
</dbReference>
<evidence type="ECO:0000313" key="3">
    <source>
        <dbReference type="EMBL" id="SIQ44569.1"/>
    </source>
</evidence>
<evidence type="ECO:0000256" key="2">
    <source>
        <dbReference type="ARBA" id="ARBA00022649"/>
    </source>
</evidence>
<dbReference type="STRING" id="159291.SAMN05920897_1093"/>
<accession>A0A1N6STY7</accession>
<keyword evidence="4" id="KW-1185">Reference proteome</keyword>
<dbReference type="Proteomes" id="UP000186400">
    <property type="component" value="Unassembled WGS sequence"/>
</dbReference>
<dbReference type="AlphaFoldDB" id="A0A1N6STY7"/>
<reference evidence="3 4" key="1">
    <citation type="submission" date="2017-01" db="EMBL/GenBank/DDBJ databases">
        <authorList>
            <person name="Mah S.A."/>
            <person name="Swanson W.J."/>
            <person name="Moy G.W."/>
            <person name="Vacquier V.D."/>
        </authorList>
    </citation>
    <scope>NUCLEOTIDE SEQUENCE [LARGE SCALE GENOMIC DNA]</scope>
    <source>
        <strain evidence="3 4">ASpG1</strain>
    </source>
</reference>
<dbReference type="InterPro" id="IPR007712">
    <property type="entry name" value="RelE/ParE_toxin"/>
</dbReference>
<organism evidence="3 4">
    <name type="scientific">Alkalispirochaeta americana</name>
    <dbReference type="NCBI Taxonomy" id="159291"/>
    <lineage>
        <taxon>Bacteria</taxon>
        <taxon>Pseudomonadati</taxon>
        <taxon>Spirochaetota</taxon>
        <taxon>Spirochaetia</taxon>
        <taxon>Spirochaetales</taxon>
        <taxon>Spirochaetaceae</taxon>
        <taxon>Alkalispirochaeta</taxon>
    </lineage>
</organism>
<name>A0A1N6STY7_9SPIO</name>
<proteinExistence type="inferred from homology"/>
<keyword evidence="2" id="KW-1277">Toxin-antitoxin system</keyword>
<dbReference type="SUPFAM" id="SSF143011">
    <property type="entry name" value="RelE-like"/>
    <property type="match status" value="1"/>
</dbReference>
<dbReference type="Pfam" id="PF05016">
    <property type="entry name" value="ParE_toxin"/>
    <property type="match status" value="1"/>
</dbReference>
<dbReference type="OrthoDB" id="5574284at2"/>
<evidence type="ECO:0000313" key="4">
    <source>
        <dbReference type="Proteomes" id="UP000186400"/>
    </source>
</evidence>